<protein>
    <submittedName>
        <fullName evidence="2">Glycosyltransferase family 2 protein</fullName>
    </submittedName>
</protein>
<evidence type="ECO:0000313" key="2">
    <source>
        <dbReference type="EMBL" id="QIU93777.1"/>
    </source>
</evidence>
<dbReference type="PANTHER" id="PTHR43685:SF2">
    <property type="entry name" value="GLYCOSYLTRANSFERASE 2-LIKE DOMAIN-CONTAINING PROTEIN"/>
    <property type="match status" value="1"/>
</dbReference>
<dbReference type="GO" id="GO:0016740">
    <property type="term" value="F:transferase activity"/>
    <property type="evidence" value="ECO:0007669"/>
    <property type="project" value="UniProtKB-KW"/>
</dbReference>
<dbReference type="CDD" id="cd00761">
    <property type="entry name" value="Glyco_tranf_GTA_type"/>
    <property type="match status" value="1"/>
</dbReference>
<evidence type="ECO:0000259" key="1">
    <source>
        <dbReference type="Pfam" id="PF00535"/>
    </source>
</evidence>
<dbReference type="PANTHER" id="PTHR43685">
    <property type="entry name" value="GLYCOSYLTRANSFERASE"/>
    <property type="match status" value="1"/>
</dbReference>
<dbReference type="Proteomes" id="UP000501780">
    <property type="component" value="Chromosome"/>
</dbReference>
<dbReference type="EMBL" id="CP050831">
    <property type="protein sequence ID" value="QIU93777.1"/>
    <property type="molecule type" value="Genomic_DNA"/>
</dbReference>
<feature type="domain" description="Glycosyltransferase 2-like" evidence="1">
    <location>
        <begin position="8"/>
        <end position="126"/>
    </location>
</feature>
<dbReference type="RefSeq" id="WP_167961243.1">
    <property type="nucleotide sequence ID" value="NZ_CP050831.1"/>
</dbReference>
<proteinExistence type="predicted"/>
<dbReference type="SUPFAM" id="SSF53448">
    <property type="entry name" value="Nucleotide-diphospho-sugar transferases"/>
    <property type="match status" value="1"/>
</dbReference>
<sequence length="275" mass="32515">MENNKIISVVIPCYNQAEFLPETLDSLIAQDYGGWEGIIVNDGSLDNTEEVALAYLKKDHRLRYIKKENGGLSSARNCGVEHALGEFILPLDSDDIIKPEYLSKAIEAFEREPRLKLVYCLGYCFGVVAELWDLVYKDYSSLLLQNSIFCSAIYRKKDWLQIGGYDEGMKKGFEDWEFFIRLLDDDSLVYQIPTPLFYYRTKEVSMVTATRAKDVRMALEDYIYMKHRDKYESHFGGLFDVHREMVKLKRKNDKYKNKWYRRFFYKYIKSNLRKF</sequence>
<dbReference type="Pfam" id="PF00535">
    <property type="entry name" value="Glycos_transf_2"/>
    <property type="match status" value="1"/>
</dbReference>
<dbReference type="InterPro" id="IPR001173">
    <property type="entry name" value="Glyco_trans_2-like"/>
</dbReference>
<evidence type="ECO:0000313" key="3">
    <source>
        <dbReference type="Proteomes" id="UP000501780"/>
    </source>
</evidence>
<reference evidence="2 3" key="1">
    <citation type="submission" date="2020-03" db="EMBL/GenBank/DDBJ databases">
        <title>Genomic analysis of Bacteroides faecium CBA7301.</title>
        <authorList>
            <person name="Kim J."/>
            <person name="Roh S.W."/>
        </authorList>
    </citation>
    <scope>NUCLEOTIDE SEQUENCE [LARGE SCALE GENOMIC DNA]</scope>
    <source>
        <strain evidence="2 3">CBA7301</strain>
    </source>
</reference>
<dbReference type="Gene3D" id="3.90.550.10">
    <property type="entry name" value="Spore Coat Polysaccharide Biosynthesis Protein SpsA, Chain A"/>
    <property type="match status" value="1"/>
</dbReference>
<name>A0A6H0KN23_9BACE</name>
<dbReference type="InterPro" id="IPR029044">
    <property type="entry name" value="Nucleotide-diphossugar_trans"/>
</dbReference>
<dbReference type="AlphaFoldDB" id="A0A6H0KN23"/>
<dbReference type="KEGG" id="bfc:BacF7301_06285"/>
<keyword evidence="2" id="KW-0808">Transferase</keyword>
<accession>A0A6H0KN23</accession>
<dbReference type="InterPro" id="IPR050834">
    <property type="entry name" value="Glycosyltransf_2"/>
</dbReference>
<gene>
    <name evidence="2" type="ORF">BacF7301_06285</name>
</gene>
<keyword evidence="3" id="KW-1185">Reference proteome</keyword>
<organism evidence="2 3">
    <name type="scientific">Bacteroides faecium</name>
    <dbReference type="NCBI Taxonomy" id="2715212"/>
    <lineage>
        <taxon>Bacteria</taxon>
        <taxon>Pseudomonadati</taxon>
        <taxon>Bacteroidota</taxon>
        <taxon>Bacteroidia</taxon>
        <taxon>Bacteroidales</taxon>
        <taxon>Bacteroidaceae</taxon>
        <taxon>Bacteroides</taxon>
    </lineage>
</organism>